<comment type="similarity">
    <text evidence="1 2">Belongs to the small heat shock protein (HSP20) family.</text>
</comment>
<evidence type="ECO:0000313" key="5">
    <source>
        <dbReference type="EMBL" id="QSG09545.1"/>
    </source>
</evidence>
<dbReference type="InterPro" id="IPR008978">
    <property type="entry name" value="HSP20-like_chaperone"/>
</dbReference>
<keyword evidence="7" id="KW-1185">Reference proteome</keyword>
<dbReference type="Proteomes" id="UP000662973">
    <property type="component" value="Chromosome"/>
</dbReference>
<evidence type="ECO:0000313" key="8">
    <source>
        <dbReference type="Proteomes" id="UP000663305"/>
    </source>
</evidence>
<evidence type="ECO:0000256" key="3">
    <source>
        <dbReference type="SAM" id="MobiDB-lite"/>
    </source>
</evidence>
<dbReference type="PANTHER" id="PTHR11527">
    <property type="entry name" value="HEAT-SHOCK PROTEIN 20 FAMILY MEMBER"/>
    <property type="match status" value="1"/>
</dbReference>
<dbReference type="CDD" id="cd06464">
    <property type="entry name" value="ACD_sHsps-like"/>
    <property type="match status" value="1"/>
</dbReference>
<dbReference type="SUPFAM" id="SSF49764">
    <property type="entry name" value="HSP20-like chaperones"/>
    <property type="match status" value="1"/>
</dbReference>
<feature type="compositionally biased region" description="Low complexity" evidence="3">
    <location>
        <begin position="75"/>
        <end position="88"/>
    </location>
</feature>
<accession>A0A897NDL8</accession>
<feature type="compositionally biased region" description="Basic and acidic residues" evidence="3">
    <location>
        <begin position="56"/>
        <end position="73"/>
    </location>
</feature>
<dbReference type="Gene3D" id="2.60.40.790">
    <property type="match status" value="1"/>
</dbReference>
<evidence type="ECO:0000313" key="7">
    <source>
        <dbReference type="Proteomes" id="UP000662973"/>
    </source>
</evidence>
<dbReference type="EMBL" id="CP064789">
    <property type="protein sequence ID" value="QSG11376.1"/>
    <property type="molecule type" value="Genomic_DNA"/>
</dbReference>
<feature type="region of interest" description="Disordered" evidence="3">
    <location>
        <begin position="56"/>
        <end position="92"/>
    </location>
</feature>
<dbReference type="EMBL" id="CP064788">
    <property type="protein sequence ID" value="QSG09545.1"/>
    <property type="molecule type" value="Genomic_DNA"/>
</dbReference>
<evidence type="ECO:0000313" key="6">
    <source>
        <dbReference type="EMBL" id="QSG11376.1"/>
    </source>
</evidence>
<evidence type="ECO:0000256" key="2">
    <source>
        <dbReference type="RuleBase" id="RU003616"/>
    </source>
</evidence>
<feature type="domain" description="SHSP" evidence="4">
    <location>
        <begin position="6"/>
        <end position="119"/>
    </location>
</feature>
<accession>A0A897NME2</accession>
<dbReference type="Pfam" id="PF00011">
    <property type="entry name" value="HSP20"/>
    <property type="match status" value="1"/>
</dbReference>
<dbReference type="KEGG" id="hds:HSR122_2163"/>
<evidence type="ECO:0000259" key="4">
    <source>
        <dbReference type="PROSITE" id="PS01031"/>
    </source>
</evidence>
<dbReference type="Proteomes" id="UP000663305">
    <property type="component" value="Chromosome"/>
</dbReference>
<evidence type="ECO:0000256" key="1">
    <source>
        <dbReference type="PROSITE-ProRule" id="PRU00285"/>
    </source>
</evidence>
<dbReference type="InterPro" id="IPR002068">
    <property type="entry name" value="A-crystallin/Hsp20_dom"/>
</dbReference>
<organism evidence="6 8">
    <name type="scientific">Halapricum desulfuricans</name>
    <dbReference type="NCBI Taxonomy" id="2841257"/>
    <lineage>
        <taxon>Archaea</taxon>
        <taxon>Methanobacteriati</taxon>
        <taxon>Methanobacteriota</taxon>
        <taxon>Stenosarchaea group</taxon>
        <taxon>Halobacteria</taxon>
        <taxon>Halobacteriales</taxon>
        <taxon>Haloarculaceae</taxon>
        <taxon>Halapricum</taxon>
    </lineage>
</organism>
<protein>
    <submittedName>
        <fullName evidence="6">Molecular chaperone (HSP20 family)</fullName>
    </submittedName>
</protein>
<proteinExistence type="inferred from homology"/>
<reference evidence="6 7" key="1">
    <citation type="submission" date="2020-11" db="EMBL/GenBank/DDBJ databases">
        <title>Carbohydrate-dependent, anaerobic sulfur respiration: A novel catabolism in halophilic archaea.</title>
        <authorList>
            <person name="Sorokin D.Y."/>
            <person name="Messina E."/>
            <person name="Smedile F."/>
            <person name="La Cono V."/>
            <person name="Hallsworth J.E."/>
            <person name="Yakimov M.M."/>
        </authorList>
    </citation>
    <scope>NUCLEOTIDE SEQUENCE</scope>
    <source>
        <strain evidence="6">HSR-Bgl</strain>
        <strain evidence="5 7">HSR12-2</strain>
    </source>
</reference>
<dbReference type="PROSITE" id="PS01031">
    <property type="entry name" value="SHSP"/>
    <property type="match status" value="1"/>
</dbReference>
<name>A0A897NME2_9EURY</name>
<dbReference type="AlphaFoldDB" id="A0A897NME2"/>
<dbReference type="InterPro" id="IPR031107">
    <property type="entry name" value="Small_HSP"/>
</dbReference>
<sequence>MREIHDTDQSHTAPVDVMDDGDRFVVQADIPGYESEDIDLRLEDEQTLWIDVDEDARRSSSDTDYVDRQRPDRSGTVTVDVPDPVDGTEASATYERGVLTVRLPKADGVDGRTIEISER</sequence>
<gene>
    <name evidence="6" type="primary">ibpA4</name>
    <name evidence="5" type="synonym">ibpA3</name>
    <name evidence="6" type="ORF">HSBGL_0947</name>
    <name evidence="5" type="ORF">HSR122_2163</name>
</gene>